<sequence>METPPAVSAAGGSETLAAAEEKAEKRARKQSRYLSSDYDTAILIEEDDADHDDDIAASPRKGEDEDAAGLLLLLQKAKIATADLLDALLRSAASPCDCVSPGPDAGVVLRFFALHRASVLATNCEDTTTTDHHHSKVSAAAPAGNSHRGLPNTYRDMAVADVSAGKKQDDVIAMGLAHTAHHTAPANAAAPEEAGRKRKKKKKVAFASDACNGATVAGSSAQPNSAPKKVKKKARRSSVQGQHPGKPVALLLDFAPGVTVVPPSKEELLSTFRGFGSLIESETDIGTRRARLVFQSSAAAEAAYSCAHTLRTITVRRLQYLRPPPPAPVIPLTDMKKNLEKMISSLTRPSVLGRDGMLDLAGQMLSLMAKVDKTLSHAGPGPSTATARRH</sequence>
<name>A0ACD5XKP3_AVESA</name>
<evidence type="ECO:0000313" key="1">
    <source>
        <dbReference type="EnsemblPlants" id="AVESA.00010b.r2.5AG0804560.1.CDS.1"/>
    </source>
</evidence>
<dbReference type="EnsemblPlants" id="AVESA.00010b.r2.5AG0804560.1">
    <property type="protein sequence ID" value="AVESA.00010b.r2.5AG0804560.1.CDS.1"/>
    <property type="gene ID" value="AVESA.00010b.r2.5AG0804560"/>
</dbReference>
<evidence type="ECO:0000313" key="2">
    <source>
        <dbReference type="Proteomes" id="UP001732700"/>
    </source>
</evidence>
<reference evidence="1" key="1">
    <citation type="submission" date="2021-05" db="EMBL/GenBank/DDBJ databases">
        <authorList>
            <person name="Scholz U."/>
            <person name="Mascher M."/>
            <person name="Fiebig A."/>
        </authorList>
    </citation>
    <scope>NUCLEOTIDE SEQUENCE [LARGE SCALE GENOMIC DNA]</scope>
</reference>
<protein>
    <submittedName>
        <fullName evidence="1">Uncharacterized protein</fullName>
    </submittedName>
</protein>
<organism evidence="1 2">
    <name type="scientific">Avena sativa</name>
    <name type="common">Oat</name>
    <dbReference type="NCBI Taxonomy" id="4498"/>
    <lineage>
        <taxon>Eukaryota</taxon>
        <taxon>Viridiplantae</taxon>
        <taxon>Streptophyta</taxon>
        <taxon>Embryophyta</taxon>
        <taxon>Tracheophyta</taxon>
        <taxon>Spermatophyta</taxon>
        <taxon>Magnoliopsida</taxon>
        <taxon>Liliopsida</taxon>
        <taxon>Poales</taxon>
        <taxon>Poaceae</taxon>
        <taxon>BOP clade</taxon>
        <taxon>Pooideae</taxon>
        <taxon>Poodae</taxon>
        <taxon>Poeae</taxon>
        <taxon>Poeae Chloroplast Group 1 (Aveneae type)</taxon>
        <taxon>Aveninae</taxon>
        <taxon>Avena</taxon>
    </lineage>
</organism>
<accession>A0ACD5XKP3</accession>
<dbReference type="Proteomes" id="UP001732700">
    <property type="component" value="Chromosome 5A"/>
</dbReference>
<keyword evidence="2" id="KW-1185">Reference proteome</keyword>
<proteinExistence type="predicted"/>
<reference evidence="1" key="2">
    <citation type="submission" date="2025-09" db="UniProtKB">
        <authorList>
            <consortium name="EnsemblPlants"/>
        </authorList>
    </citation>
    <scope>IDENTIFICATION</scope>
</reference>